<dbReference type="Gene3D" id="3.10.180.10">
    <property type="entry name" value="2,3-Dihydroxybiphenyl 1,2-Dioxygenase, domain 1"/>
    <property type="match status" value="2"/>
</dbReference>
<reference evidence="3 5" key="2">
    <citation type="submission" date="2019-07" db="EMBL/GenBank/DDBJ databases">
        <title>Whole genome shotgun sequence of Kocuria flava NBRC 107626.</title>
        <authorList>
            <person name="Hosoyama A."/>
            <person name="Uohara A."/>
            <person name="Ohji S."/>
            <person name="Ichikawa N."/>
        </authorList>
    </citation>
    <scope>NUCLEOTIDE SEQUENCE [LARGE SCALE GENOMIC DNA]</scope>
    <source>
        <strain evidence="3 5">NBRC 107626</strain>
    </source>
</reference>
<evidence type="ECO:0000259" key="1">
    <source>
        <dbReference type="PROSITE" id="PS51819"/>
    </source>
</evidence>
<dbReference type="Pfam" id="PF00903">
    <property type="entry name" value="Glyoxalase"/>
    <property type="match status" value="1"/>
</dbReference>
<feature type="domain" description="VOC" evidence="1">
    <location>
        <begin position="12"/>
        <end position="123"/>
    </location>
</feature>
<dbReference type="InterPro" id="IPR004360">
    <property type="entry name" value="Glyas_Fos-R_dOase_dom"/>
</dbReference>
<dbReference type="AlphaFoldDB" id="A0A0U2NXU5"/>
<evidence type="ECO:0000313" key="2">
    <source>
        <dbReference type="EMBL" id="ALU39117.1"/>
    </source>
</evidence>
<dbReference type="OrthoDB" id="9793039at2"/>
<dbReference type="STRING" id="446860.AS188_04380"/>
<dbReference type="Pfam" id="PF18029">
    <property type="entry name" value="Glyoxalase_6"/>
    <property type="match status" value="1"/>
</dbReference>
<evidence type="ECO:0000313" key="4">
    <source>
        <dbReference type="Proteomes" id="UP000057181"/>
    </source>
</evidence>
<name>A0A0U2NXU5_9MICC</name>
<dbReference type="InterPro" id="IPR041581">
    <property type="entry name" value="Glyoxalase_6"/>
</dbReference>
<dbReference type="PANTHER" id="PTHR33993">
    <property type="entry name" value="GLYOXALASE-RELATED"/>
    <property type="match status" value="1"/>
</dbReference>
<evidence type="ECO:0000313" key="5">
    <source>
        <dbReference type="Proteomes" id="UP000321155"/>
    </source>
</evidence>
<dbReference type="InterPro" id="IPR029068">
    <property type="entry name" value="Glyas_Bleomycin-R_OHBP_Dase"/>
</dbReference>
<dbReference type="KEGG" id="kfv:AS188_04380"/>
<dbReference type="SUPFAM" id="SSF54593">
    <property type="entry name" value="Glyoxalase/Bleomycin resistance protein/Dihydroxybiphenyl dioxygenase"/>
    <property type="match status" value="2"/>
</dbReference>
<dbReference type="InterPro" id="IPR037523">
    <property type="entry name" value="VOC_core"/>
</dbReference>
<reference evidence="2 4" key="1">
    <citation type="submission" date="2015-11" db="EMBL/GenBank/DDBJ databases">
        <title>Complete Genome Sequence of Kocuria flava strain HO-9041.</title>
        <authorList>
            <person name="Zhou M."/>
            <person name="Dai J."/>
        </authorList>
    </citation>
    <scope>NUCLEOTIDE SEQUENCE [LARGE SCALE GENOMIC DNA]</scope>
    <source>
        <strain evidence="2 4">HO-9041</strain>
    </source>
</reference>
<feature type="domain" description="VOC" evidence="1">
    <location>
        <begin position="137"/>
        <end position="253"/>
    </location>
</feature>
<dbReference type="PROSITE" id="PS51819">
    <property type="entry name" value="VOC"/>
    <property type="match status" value="2"/>
</dbReference>
<dbReference type="RefSeq" id="WP_058857829.1">
    <property type="nucleotide sequence ID" value="NZ_BJZR01000003.1"/>
</dbReference>
<accession>A0A0U2NXU5</accession>
<organism evidence="2 4">
    <name type="scientific">Kocuria flava</name>
    <dbReference type="NCBI Taxonomy" id="446860"/>
    <lineage>
        <taxon>Bacteria</taxon>
        <taxon>Bacillati</taxon>
        <taxon>Actinomycetota</taxon>
        <taxon>Actinomycetes</taxon>
        <taxon>Micrococcales</taxon>
        <taxon>Micrococcaceae</taxon>
        <taxon>Kocuria</taxon>
    </lineage>
</organism>
<dbReference type="CDD" id="cd07247">
    <property type="entry name" value="SgaA_N_like"/>
    <property type="match status" value="1"/>
</dbReference>
<dbReference type="PANTHER" id="PTHR33993:SF14">
    <property type="entry name" value="GB|AAF24581.1"/>
    <property type="match status" value="1"/>
</dbReference>
<gene>
    <name evidence="3" type="primary">cfp32</name>
    <name evidence="2" type="ORF">AS188_04380</name>
    <name evidence="3" type="ORF">KFL01_01770</name>
</gene>
<dbReference type="EMBL" id="CP013254">
    <property type="protein sequence ID" value="ALU39117.1"/>
    <property type="molecule type" value="Genomic_DNA"/>
</dbReference>
<sequence length="265" mass="27196">MTVRHAPWPAGTPCWAELAVQDPARSQEFYRAVLGWEHTAPDPGGRVLALVDGAPVAGLAPGAAPDGAPVWQVHLACDRIEACAERVLAAGGKQLRAPAPRGSAGTAGLWRDPTGAAFGLWQAGELIGFTAVDVPGAPVWCDLTTPDPDGARDFYAQVFGYAYTDRATTGAPYAAFTVPGGQQWGGGIGGTDPAAGDAPAVWSVCFAVEDADAAAARAREAGGAVMEEPMAFEYGRLAVLAGPDRESFAVMSPTAPEDGRAPAGR</sequence>
<dbReference type="EMBL" id="BJZR01000003">
    <property type="protein sequence ID" value="GEO90871.1"/>
    <property type="molecule type" value="Genomic_DNA"/>
</dbReference>
<keyword evidence="5" id="KW-1185">Reference proteome</keyword>
<proteinExistence type="predicted"/>
<dbReference type="InterPro" id="IPR052164">
    <property type="entry name" value="Anthracycline_SecMetBiosynth"/>
</dbReference>
<dbReference type="Proteomes" id="UP000321155">
    <property type="component" value="Unassembled WGS sequence"/>
</dbReference>
<protein>
    <submittedName>
        <fullName evidence="3">Glyoxylase CFP32</fullName>
    </submittedName>
</protein>
<evidence type="ECO:0000313" key="3">
    <source>
        <dbReference type="EMBL" id="GEO90871.1"/>
    </source>
</evidence>
<dbReference type="Proteomes" id="UP000057181">
    <property type="component" value="Chromosome"/>
</dbReference>